<sequence>MDVYSSKRSVGGIAAPKKKPVAALKDTAEPTQVCTRVGCCGGRLNNIKGTKNKCIEKPKPLKPVSCSSSSKEVSAASSSKSPASNVKKPLVESDKKLPIQIGTVPVPTESKTISNEPEISERKSVRSQTQLKLKSRSSITDCWYNLCYSITDIKSALTQRALQFFCETYHIPDEVHPQLPNPNQTIHEMPTGKIGVYTRFFEYANFRLPLSTFLVNVLRYYHIHISQLSVIGAAKVSHFEVLCRVHGFEPTVGLFRCFYVNSKNKGWMSFSKRPGNDAVCYTKPLDSLKNWNDRFFWVDSFACPASFPWSTSKGVPKDPFPKSSEFNAEHYAILVAHPAPFHKYPEPFLCLVGINRYYTLDVSKKKIDPEK</sequence>
<dbReference type="PANTHER" id="PTHR31099">
    <property type="entry name" value="OS06G0165300 PROTEIN"/>
    <property type="match status" value="1"/>
</dbReference>
<gene>
    <name evidence="3" type="ORF">Tco_0677949</name>
</gene>
<feature type="domain" description="Transposase (putative) gypsy type" evidence="2">
    <location>
        <begin position="201"/>
        <end position="260"/>
    </location>
</feature>
<proteinExistence type="predicted"/>
<dbReference type="EMBL" id="BQNB010009427">
    <property type="protein sequence ID" value="GJS63385.1"/>
    <property type="molecule type" value="Genomic_DNA"/>
</dbReference>
<organism evidence="3 4">
    <name type="scientific">Tanacetum coccineum</name>
    <dbReference type="NCBI Taxonomy" id="301880"/>
    <lineage>
        <taxon>Eukaryota</taxon>
        <taxon>Viridiplantae</taxon>
        <taxon>Streptophyta</taxon>
        <taxon>Embryophyta</taxon>
        <taxon>Tracheophyta</taxon>
        <taxon>Spermatophyta</taxon>
        <taxon>Magnoliopsida</taxon>
        <taxon>eudicotyledons</taxon>
        <taxon>Gunneridae</taxon>
        <taxon>Pentapetalae</taxon>
        <taxon>asterids</taxon>
        <taxon>campanulids</taxon>
        <taxon>Asterales</taxon>
        <taxon>Asteraceae</taxon>
        <taxon>Asteroideae</taxon>
        <taxon>Anthemideae</taxon>
        <taxon>Anthemidinae</taxon>
        <taxon>Tanacetum</taxon>
    </lineage>
</organism>
<feature type="region of interest" description="Disordered" evidence="1">
    <location>
        <begin position="1"/>
        <end position="27"/>
    </location>
</feature>
<evidence type="ECO:0000313" key="3">
    <source>
        <dbReference type="EMBL" id="GJS63385.1"/>
    </source>
</evidence>
<reference evidence="3" key="2">
    <citation type="submission" date="2022-01" db="EMBL/GenBank/DDBJ databases">
        <authorList>
            <person name="Yamashiro T."/>
            <person name="Shiraishi A."/>
            <person name="Satake H."/>
            <person name="Nakayama K."/>
        </authorList>
    </citation>
    <scope>NUCLEOTIDE SEQUENCE</scope>
</reference>
<dbReference type="InterPro" id="IPR007321">
    <property type="entry name" value="Transposase_28"/>
</dbReference>
<dbReference type="Proteomes" id="UP001151760">
    <property type="component" value="Unassembled WGS sequence"/>
</dbReference>
<evidence type="ECO:0000259" key="2">
    <source>
        <dbReference type="Pfam" id="PF04195"/>
    </source>
</evidence>
<reference evidence="3" key="1">
    <citation type="journal article" date="2022" name="Int. J. Mol. Sci.">
        <title>Draft Genome of Tanacetum Coccineum: Genomic Comparison of Closely Related Tanacetum-Family Plants.</title>
        <authorList>
            <person name="Yamashiro T."/>
            <person name="Shiraishi A."/>
            <person name="Nakayama K."/>
            <person name="Satake H."/>
        </authorList>
    </citation>
    <scope>NUCLEOTIDE SEQUENCE</scope>
</reference>
<evidence type="ECO:0000256" key="1">
    <source>
        <dbReference type="SAM" id="MobiDB-lite"/>
    </source>
</evidence>
<dbReference type="PANTHER" id="PTHR31099:SF41">
    <property type="entry name" value="TRANSPOSASE (PUTATIVE), GYPSY TYPE-RELATED"/>
    <property type="match status" value="1"/>
</dbReference>
<comment type="caution">
    <text evidence="3">The sequence shown here is derived from an EMBL/GenBank/DDBJ whole genome shotgun (WGS) entry which is preliminary data.</text>
</comment>
<keyword evidence="4" id="KW-1185">Reference proteome</keyword>
<protein>
    <recommendedName>
        <fullName evidence="2">Transposase (putative) gypsy type domain-containing protein</fullName>
    </recommendedName>
</protein>
<evidence type="ECO:0000313" key="4">
    <source>
        <dbReference type="Proteomes" id="UP001151760"/>
    </source>
</evidence>
<accession>A0ABQ4XET4</accession>
<dbReference type="Pfam" id="PF04195">
    <property type="entry name" value="Transposase_28"/>
    <property type="match status" value="1"/>
</dbReference>
<name>A0ABQ4XET4_9ASTR</name>